<keyword evidence="3" id="KW-1185">Reference proteome</keyword>
<feature type="domain" description="N-acetyltransferase" evidence="1">
    <location>
        <begin position="20"/>
        <end position="176"/>
    </location>
</feature>
<evidence type="ECO:0000313" key="3">
    <source>
        <dbReference type="Proteomes" id="UP000321901"/>
    </source>
</evidence>
<dbReference type="RefSeq" id="WP_246110973.1">
    <property type="nucleotide sequence ID" value="NZ_BJYL01000032.1"/>
</dbReference>
<dbReference type="InterPro" id="IPR051531">
    <property type="entry name" value="N-acetyltransferase"/>
</dbReference>
<name>A0A511Z9B8_9BACL</name>
<dbReference type="EMBL" id="BJYL01000032">
    <property type="protein sequence ID" value="GEN84057.1"/>
    <property type="molecule type" value="Genomic_DNA"/>
</dbReference>
<dbReference type="Pfam" id="PF13302">
    <property type="entry name" value="Acetyltransf_3"/>
    <property type="match status" value="1"/>
</dbReference>
<comment type="caution">
    <text evidence="2">The sequence shown here is derived from an EMBL/GenBank/DDBJ whole genome shotgun (WGS) entry which is preliminary data.</text>
</comment>
<dbReference type="CDD" id="cd04301">
    <property type="entry name" value="NAT_SF"/>
    <property type="match status" value="1"/>
</dbReference>
<dbReference type="InterPro" id="IPR000182">
    <property type="entry name" value="GNAT_dom"/>
</dbReference>
<evidence type="ECO:0000259" key="1">
    <source>
        <dbReference type="PROSITE" id="PS51186"/>
    </source>
</evidence>
<gene>
    <name evidence="2" type="ORF">SLU01_23690</name>
</gene>
<dbReference type="InterPro" id="IPR016181">
    <property type="entry name" value="Acyl_CoA_acyltransferase"/>
</dbReference>
<dbReference type="Proteomes" id="UP000321901">
    <property type="component" value="Unassembled WGS sequence"/>
</dbReference>
<organism evidence="2 3">
    <name type="scientific">Sporosarcina luteola</name>
    <dbReference type="NCBI Taxonomy" id="582850"/>
    <lineage>
        <taxon>Bacteria</taxon>
        <taxon>Bacillati</taxon>
        <taxon>Bacillota</taxon>
        <taxon>Bacilli</taxon>
        <taxon>Bacillales</taxon>
        <taxon>Caryophanaceae</taxon>
        <taxon>Sporosarcina</taxon>
    </lineage>
</organism>
<dbReference type="PROSITE" id="PS51186">
    <property type="entry name" value="GNAT"/>
    <property type="match status" value="1"/>
</dbReference>
<reference evidence="2 3" key="1">
    <citation type="submission" date="2019-07" db="EMBL/GenBank/DDBJ databases">
        <title>Whole genome shotgun sequence of Sporosarcina luteola NBRC 105378.</title>
        <authorList>
            <person name="Hosoyama A."/>
            <person name="Uohara A."/>
            <person name="Ohji S."/>
            <person name="Ichikawa N."/>
        </authorList>
    </citation>
    <scope>NUCLEOTIDE SEQUENCE [LARGE SCALE GENOMIC DNA]</scope>
    <source>
        <strain evidence="2 3">NBRC 105378</strain>
    </source>
</reference>
<proteinExistence type="predicted"/>
<dbReference type="GO" id="GO:0016747">
    <property type="term" value="F:acyltransferase activity, transferring groups other than amino-acyl groups"/>
    <property type="evidence" value="ECO:0007669"/>
    <property type="project" value="InterPro"/>
</dbReference>
<dbReference type="PANTHER" id="PTHR43792">
    <property type="entry name" value="GNAT FAMILY, PUTATIVE (AFU_ORTHOLOGUE AFUA_3G00765)-RELATED-RELATED"/>
    <property type="match status" value="1"/>
</dbReference>
<sequence length="191" mass="22711">MEKTMWANGGSNLEIVGDKLILSRLSINDLDFICRIECDKSLWKYEEFAQSNEDVVREEYINKIYRRQNGNYDFIVNLIANGRKTPIGLEQIWSYNDYRKSWEIGFAILPEYRRKGYDREAAKLLLEFAFNKLNAHKVVGMCNSNNKSSATLMEYIGMVREAIFKEELFWHSKWTDQYFYSILEKEFFKVT</sequence>
<evidence type="ECO:0000313" key="2">
    <source>
        <dbReference type="EMBL" id="GEN84057.1"/>
    </source>
</evidence>
<dbReference type="AlphaFoldDB" id="A0A511Z9B8"/>
<protein>
    <recommendedName>
        <fullName evidence="1">N-acetyltransferase domain-containing protein</fullName>
    </recommendedName>
</protein>
<dbReference type="PANTHER" id="PTHR43792:SF1">
    <property type="entry name" value="N-ACETYLTRANSFERASE DOMAIN-CONTAINING PROTEIN"/>
    <property type="match status" value="1"/>
</dbReference>
<dbReference type="SUPFAM" id="SSF55729">
    <property type="entry name" value="Acyl-CoA N-acyltransferases (Nat)"/>
    <property type="match status" value="1"/>
</dbReference>
<dbReference type="Gene3D" id="3.40.630.30">
    <property type="match status" value="1"/>
</dbReference>
<accession>A0A511Z9B8</accession>